<name>A0A9D3VYG8_9ROSI</name>
<sequence length="121" mass="13141">MLCLAESVAKEQDEFRYNCVMIINEITTIAKSNDGFRRLAFTSSSPAAKPAIGSLARSFPAKESRVIDQDVAMEAAVALKKLVSSDNCLCSEHCKSVIKFAGVPLLMKLVISGDEKTHPHV</sequence>
<protein>
    <submittedName>
        <fullName evidence="1">Uncharacterized protein</fullName>
    </submittedName>
</protein>
<dbReference type="PANTHER" id="PTHR46168">
    <property type="entry name" value="ARMADILLO REPEAT ONLY 4"/>
    <property type="match status" value="1"/>
</dbReference>
<dbReference type="OrthoDB" id="1683831at2759"/>
<dbReference type="PANTHER" id="PTHR46168:SF12">
    <property type="entry name" value="ARMADILLO REPEAT ONLY 4-LIKE PROTEIN"/>
    <property type="match status" value="1"/>
</dbReference>
<evidence type="ECO:0000313" key="2">
    <source>
        <dbReference type="Proteomes" id="UP000828251"/>
    </source>
</evidence>
<dbReference type="AlphaFoldDB" id="A0A9D3VYG8"/>
<dbReference type="EMBL" id="JAIQCV010000005">
    <property type="protein sequence ID" value="KAH1099248.1"/>
    <property type="molecule type" value="Genomic_DNA"/>
</dbReference>
<proteinExistence type="predicted"/>
<keyword evidence="2" id="KW-1185">Reference proteome</keyword>
<accession>A0A9D3VYG8</accession>
<evidence type="ECO:0000313" key="1">
    <source>
        <dbReference type="EMBL" id="KAH1099248.1"/>
    </source>
</evidence>
<reference evidence="1 2" key="1">
    <citation type="journal article" date="2021" name="Plant Biotechnol. J.">
        <title>Multi-omics assisted identification of the key and species-specific regulatory components of drought-tolerant mechanisms in Gossypium stocksii.</title>
        <authorList>
            <person name="Yu D."/>
            <person name="Ke L."/>
            <person name="Zhang D."/>
            <person name="Wu Y."/>
            <person name="Sun Y."/>
            <person name="Mei J."/>
            <person name="Sun J."/>
            <person name="Sun Y."/>
        </authorList>
    </citation>
    <scope>NUCLEOTIDE SEQUENCE [LARGE SCALE GENOMIC DNA]</scope>
    <source>
        <strain evidence="2">cv. E1</strain>
        <tissue evidence="1">Leaf</tissue>
    </source>
</reference>
<dbReference type="Proteomes" id="UP000828251">
    <property type="component" value="Unassembled WGS sequence"/>
</dbReference>
<gene>
    <name evidence="1" type="ORF">J1N35_016169</name>
</gene>
<comment type="caution">
    <text evidence="1">The sequence shown here is derived from an EMBL/GenBank/DDBJ whole genome shotgun (WGS) entry which is preliminary data.</text>
</comment>
<organism evidence="1 2">
    <name type="scientific">Gossypium stocksii</name>
    <dbReference type="NCBI Taxonomy" id="47602"/>
    <lineage>
        <taxon>Eukaryota</taxon>
        <taxon>Viridiplantae</taxon>
        <taxon>Streptophyta</taxon>
        <taxon>Embryophyta</taxon>
        <taxon>Tracheophyta</taxon>
        <taxon>Spermatophyta</taxon>
        <taxon>Magnoliopsida</taxon>
        <taxon>eudicotyledons</taxon>
        <taxon>Gunneridae</taxon>
        <taxon>Pentapetalae</taxon>
        <taxon>rosids</taxon>
        <taxon>malvids</taxon>
        <taxon>Malvales</taxon>
        <taxon>Malvaceae</taxon>
        <taxon>Malvoideae</taxon>
        <taxon>Gossypium</taxon>
    </lineage>
</organism>